<feature type="transmembrane region" description="Helical" evidence="4">
    <location>
        <begin position="100"/>
        <end position="126"/>
    </location>
</feature>
<evidence type="ECO:0000256" key="3">
    <source>
        <dbReference type="ARBA" id="ARBA00023136"/>
    </source>
</evidence>
<evidence type="ECO:0000259" key="5">
    <source>
        <dbReference type="PROSITE" id="PS50850"/>
    </source>
</evidence>
<name>A0A9X9XJH8_9PROT</name>
<dbReference type="AlphaFoldDB" id="A0A9X9XJH8"/>
<dbReference type="Gene3D" id="1.20.1250.20">
    <property type="entry name" value="MFS general substrate transporter like domains"/>
    <property type="match status" value="1"/>
</dbReference>
<sequence>MSSTELGRPIIALFAVACGLSVACVTFAEPLLDSIADEFGISHAAAGTVTTVTQLGYGLGLILLVPLGDLVDRRRLIVTHTVLAAAALLAVAGARSAAILYAAFAAAGLLAVVTQILVAHAALLAAPAQRGRVVGLVTSGVITGILLARAISGGLADLLGWRAVYFCASAAMLAVGMLLLAFVPPGPRIAARLTYPQLLRSLATLFFDVPILRVRAILAGLIFASNTILWTPLVLPLTREPFLLTRTEVGLFGLAGVAGAVGATVAGRLADRGFVQHITAAGLLLMILAWLPIALMHASLWFLALGALAISFGLQAVHVSNQSLIYMTRPDARSRLVAGYMVFYSIGSALGAAASTLVYARSGWSGVCLAGCATSVVATGFWWLTRKAAPDTPGDGARS</sequence>
<dbReference type="PROSITE" id="PS50850">
    <property type="entry name" value="MFS"/>
    <property type="match status" value="1"/>
</dbReference>
<feature type="transmembrane region" description="Helical" evidence="4">
    <location>
        <begin position="76"/>
        <end position="94"/>
    </location>
</feature>
<feature type="transmembrane region" description="Helical" evidence="4">
    <location>
        <begin position="299"/>
        <end position="317"/>
    </location>
</feature>
<keyword evidence="2 4" id="KW-1133">Transmembrane helix</keyword>
<reference evidence="6" key="2">
    <citation type="journal article" date="2021" name="Syst. Appl. Microbiol.">
        <title>Roseomonas hellenica sp. nov., isolated from roots of wild-growing Alkanna tinctoria.</title>
        <authorList>
            <person name="Rat A."/>
            <person name="Naranjo H.D."/>
            <person name="Lebbe L."/>
            <person name="Cnockaert M."/>
            <person name="Krigas N."/>
            <person name="Grigoriadou K."/>
            <person name="Maloupa E."/>
            <person name="Willems A."/>
        </authorList>
    </citation>
    <scope>NUCLEOTIDE SEQUENCE</scope>
    <source>
        <strain evidence="6">LMG 31228</strain>
    </source>
</reference>
<keyword evidence="3 4" id="KW-0472">Membrane</keyword>
<gene>
    <name evidence="6" type="ORF">GXW74_25545</name>
</gene>
<keyword evidence="1 4" id="KW-0812">Transmembrane</keyword>
<accession>A0A9X9XJH8</accession>
<feature type="transmembrane region" description="Helical" evidence="4">
    <location>
        <begin position="249"/>
        <end position="267"/>
    </location>
</feature>
<organism evidence="6 7">
    <name type="scientific">Neoroseomonas eburnea</name>
    <dbReference type="NCBI Taxonomy" id="1346889"/>
    <lineage>
        <taxon>Bacteria</taxon>
        <taxon>Pseudomonadati</taxon>
        <taxon>Pseudomonadota</taxon>
        <taxon>Alphaproteobacteria</taxon>
        <taxon>Acetobacterales</taxon>
        <taxon>Acetobacteraceae</taxon>
        <taxon>Neoroseomonas</taxon>
    </lineage>
</organism>
<dbReference type="PANTHER" id="PTHR42910:SF1">
    <property type="entry name" value="MAJOR FACILITATOR SUPERFAMILY (MFS) PROFILE DOMAIN-CONTAINING PROTEIN"/>
    <property type="match status" value="1"/>
</dbReference>
<proteinExistence type="predicted"/>
<dbReference type="PANTHER" id="PTHR42910">
    <property type="entry name" value="TRANSPORTER SCO4007-RELATED"/>
    <property type="match status" value="1"/>
</dbReference>
<dbReference type="InterPro" id="IPR036259">
    <property type="entry name" value="MFS_trans_sf"/>
</dbReference>
<keyword evidence="7" id="KW-1185">Reference proteome</keyword>
<feature type="transmembrane region" description="Helical" evidence="4">
    <location>
        <begin position="205"/>
        <end position="229"/>
    </location>
</feature>
<dbReference type="CDD" id="cd17324">
    <property type="entry name" value="MFS_NepI_like"/>
    <property type="match status" value="1"/>
</dbReference>
<dbReference type="EMBL" id="JAAEDL010000044">
    <property type="protein sequence ID" value="MBR0683864.1"/>
    <property type="molecule type" value="Genomic_DNA"/>
</dbReference>
<protein>
    <submittedName>
        <fullName evidence="6">MFS transporter</fullName>
    </submittedName>
</protein>
<dbReference type="SUPFAM" id="SSF103473">
    <property type="entry name" value="MFS general substrate transporter"/>
    <property type="match status" value="1"/>
</dbReference>
<dbReference type="InterPro" id="IPR020846">
    <property type="entry name" value="MFS_dom"/>
</dbReference>
<evidence type="ECO:0000256" key="2">
    <source>
        <dbReference type="ARBA" id="ARBA00022989"/>
    </source>
</evidence>
<feature type="transmembrane region" description="Helical" evidence="4">
    <location>
        <begin position="133"/>
        <end position="151"/>
    </location>
</feature>
<dbReference type="RefSeq" id="WP_246524130.1">
    <property type="nucleotide sequence ID" value="NZ_JAAEDL010000044.1"/>
</dbReference>
<feature type="transmembrane region" description="Helical" evidence="4">
    <location>
        <begin position="274"/>
        <end position="293"/>
    </location>
</feature>
<evidence type="ECO:0000313" key="6">
    <source>
        <dbReference type="EMBL" id="MBR0683864.1"/>
    </source>
</evidence>
<feature type="domain" description="Major facilitator superfamily (MFS) profile" evidence="5">
    <location>
        <begin position="7"/>
        <end position="390"/>
    </location>
</feature>
<reference evidence="6" key="1">
    <citation type="submission" date="2020-01" db="EMBL/GenBank/DDBJ databases">
        <authorList>
            <person name="Rat A."/>
        </authorList>
    </citation>
    <scope>NUCLEOTIDE SEQUENCE</scope>
    <source>
        <strain evidence="6">LMG 31228</strain>
    </source>
</reference>
<comment type="caution">
    <text evidence="6">The sequence shown here is derived from an EMBL/GenBank/DDBJ whole genome shotgun (WGS) entry which is preliminary data.</text>
</comment>
<dbReference type="Pfam" id="PF07690">
    <property type="entry name" value="MFS_1"/>
    <property type="match status" value="1"/>
</dbReference>
<feature type="transmembrane region" description="Helical" evidence="4">
    <location>
        <begin position="44"/>
        <end position="64"/>
    </location>
</feature>
<feature type="transmembrane region" description="Helical" evidence="4">
    <location>
        <begin position="163"/>
        <end position="184"/>
    </location>
</feature>
<dbReference type="Proteomes" id="UP001138709">
    <property type="component" value="Unassembled WGS sequence"/>
</dbReference>
<dbReference type="InterPro" id="IPR011701">
    <property type="entry name" value="MFS"/>
</dbReference>
<evidence type="ECO:0000256" key="4">
    <source>
        <dbReference type="SAM" id="Phobius"/>
    </source>
</evidence>
<feature type="transmembrane region" description="Helical" evidence="4">
    <location>
        <begin position="364"/>
        <end position="384"/>
    </location>
</feature>
<feature type="transmembrane region" description="Helical" evidence="4">
    <location>
        <begin position="337"/>
        <end position="358"/>
    </location>
</feature>
<evidence type="ECO:0000313" key="7">
    <source>
        <dbReference type="Proteomes" id="UP001138709"/>
    </source>
</evidence>
<dbReference type="GO" id="GO:0022857">
    <property type="term" value="F:transmembrane transporter activity"/>
    <property type="evidence" value="ECO:0007669"/>
    <property type="project" value="InterPro"/>
</dbReference>
<evidence type="ECO:0000256" key="1">
    <source>
        <dbReference type="ARBA" id="ARBA00022692"/>
    </source>
</evidence>